<evidence type="ECO:0000313" key="2">
    <source>
        <dbReference type="Proteomes" id="UP000831701"/>
    </source>
</evidence>
<keyword evidence="2" id="KW-1185">Reference proteome</keyword>
<protein>
    <submittedName>
        <fullName evidence="1">Uncharacterized protein</fullName>
    </submittedName>
</protein>
<sequence>MPDHWEQAFSDPGESHYIDRPREFLQVYSVTASGPSALKTADILVYINDVCVLGVSHKEVVEMLKSVPVGHSVDVEVRRGYPMLYNHDGCPKQPPPRLLDSGDPIVPPTTTQPQPLHHLPRLQTPTHHTQHFEFNRLHSDGSYIEPGVTLDTNGNATSYAGRPPPSYRRSSMSNPTSSASPVRPPRSLRSLARLQSLDPTLASQSDSEVVSAIGSHRASMIRNHNNNSLSTPPHPFRYGTSKSSESDLSTCTLSGSHLPLPQSPRRPLTSPGGAHSAHSRLFKPQTSRLRPPPTPDSPHHHGFNGFHGNTSPTASPSSVSSPGAMSMGSGVGSFSGGELVPVVLAQTEGDRGLGFSVTAGGPGGRMTMVKRVWDRKQCNSLQPGDAIIKINGADVQSLSFAQVQTILQEHTKQAEVILLVYRGGIYHSAVSPGSIRRLPPPLLRPPPPPVGSENSSAPPEALPMPRTSISAPPSPATMRSSLIQSTSFLESIPVTLTMEPKDWINTGLEDEAGGVTGGLERPGGERTRPLRGFDVELRRKPGEGFGFVIASQDVENGKAASLLPHRFVTVRRGSPAAKSGQIRPGDRLEAVEGRSVVTLPHRELAQILRRAGNTLRLTIVPRPSTYSSSLSETTEYDPGHRSKKGQRSRPKRDSRYYSVDLDRGPSGFGFSLRGGSEYNMGLYVLGLMEGGPASRSHKMQVSDQLVEINGDSTAGMTHSQAVEQIRRGGHRIHLVLKRGNGYVPDYGLEQRITSPSHLRHPKEQSLAAVDSTGRKGHSSKQMRRSRSENGRERDKRKERRRRDRSSEAGGRSVVKSPVSEQRERSRDARDSRRRRRKRESQSLPRDAPSNYDDSNAERGTVRGRRRERERGRSKSRERRSKSEERVRREEPEEEEEEQEQEVPAVEEQVEERVEEAQERVYLEKEESEEEVILPIPSPNQRLPRPKQNWEAEEDENWDMAAEYRELRREQEQEMEQEPEPEQEMPWVDARGEMGDWKDDDTLSGHAERPLPSAAVMDPVSQRKPFSFVTSTLSVVEQLGDDESESGGSQSDGRVSAASISGLSLVAAGAGGRRAEVLPGPWLKPSQQRVAQVVGGDKQGGGGGAGGRRSAVS</sequence>
<name>A0ACB8VMX0_9TELE</name>
<accession>A0ACB8VMX0</accession>
<dbReference type="Proteomes" id="UP000831701">
    <property type="component" value="Chromosome 19"/>
</dbReference>
<gene>
    <name evidence="1" type="ORF">L3Q82_003513</name>
</gene>
<evidence type="ECO:0000313" key="1">
    <source>
        <dbReference type="EMBL" id="KAI3356864.1"/>
    </source>
</evidence>
<organism evidence="1 2">
    <name type="scientific">Scortum barcoo</name>
    <name type="common">barcoo grunter</name>
    <dbReference type="NCBI Taxonomy" id="214431"/>
    <lineage>
        <taxon>Eukaryota</taxon>
        <taxon>Metazoa</taxon>
        <taxon>Chordata</taxon>
        <taxon>Craniata</taxon>
        <taxon>Vertebrata</taxon>
        <taxon>Euteleostomi</taxon>
        <taxon>Actinopterygii</taxon>
        <taxon>Neopterygii</taxon>
        <taxon>Teleostei</taxon>
        <taxon>Neoteleostei</taxon>
        <taxon>Acanthomorphata</taxon>
        <taxon>Eupercaria</taxon>
        <taxon>Centrarchiformes</taxon>
        <taxon>Terapontoidei</taxon>
        <taxon>Terapontidae</taxon>
        <taxon>Scortum</taxon>
    </lineage>
</organism>
<comment type="caution">
    <text evidence="1">The sequence shown here is derived from an EMBL/GenBank/DDBJ whole genome shotgun (WGS) entry which is preliminary data.</text>
</comment>
<proteinExistence type="predicted"/>
<dbReference type="EMBL" id="CM041549">
    <property type="protein sequence ID" value="KAI3356864.1"/>
    <property type="molecule type" value="Genomic_DNA"/>
</dbReference>
<reference evidence="1" key="1">
    <citation type="submission" date="2022-04" db="EMBL/GenBank/DDBJ databases">
        <title>Jade perch genome.</title>
        <authorList>
            <person name="Chao B."/>
        </authorList>
    </citation>
    <scope>NUCLEOTIDE SEQUENCE</scope>
    <source>
        <strain evidence="1">CB-2022</strain>
    </source>
</reference>